<comment type="caution">
    <text evidence="1">The sequence shown here is derived from an EMBL/GenBank/DDBJ whole genome shotgun (WGS) entry which is preliminary data.</text>
</comment>
<gene>
    <name evidence="1" type="primary">TRIM35.12</name>
    <name evidence="1" type="ORF">GBF38_021866</name>
</gene>
<sequence>MATRTEKNLSCPVCYQIFKDPVILACSHSLCKACWQQWKTERETLCCPVCRHNSLSYNPPINLALKNLCEDFLLERTEGLAKGSADLCSLHAEKQKLFCQDDQQPVCVICLHSNSHKNHRVEPIDEAASDCRAVLQYLLRPSQDRLELFNDVKRNFDQTAQDIELQAQDTERQIKDTFLILQKFLQEEEQERIDAVMKEKRQKIQRIKRESTALSREITDLSDRIRVTEDFLKAEDLSFLQNYKTTAEGVQSLPNVPHPISGLIDMDKHLNNLSYKILDSMKEKVTSILN</sequence>
<evidence type="ECO:0000313" key="2">
    <source>
        <dbReference type="Proteomes" id="UP000805704"/>
    </source>
</evidence>
<accession>A0ACB7FGT7</accession>
<reference evidence="1" key="1">
    <citation type="submission" date="2020-04" db="EMBL/GenBank/DDBJ databases">
        <title>A chromosome-scale assembly and high-density genetic map of the yellow drum (Nibea albiflora) genome.</title>
        <authorList>
            <person name="Xu D."/>
            <person name="Zhang W."/>
            <person name="Chen R."/>
            <person name="Tan P."/>
            <person name="Wang L."/>
            <person name="Song H."/>
            <person name="Tian L."/>
            <person name="Zhu Q."/>
            <person name="Wang B."/>
        </authorList>
    </citation>
    <scope>NUCLEOTIDE SEQUENCE</scope>
    <source>
        <strain evidence="1">ZJHYS-2018</strain>
    </source>
</reference>
<protein>
    <submittedName>
        <fullName evidence="1">Tripartite motif-containing protein 35</fullName>
    </submittedName>
</protein>
<dbReference type="EMBL" id="CM024799">
    <property type="protein sequence ID" value="KAG8013480.1"/>
    <property type="molecule type" value="Genomic_DNA"/>
</dbReference>
<proteinExistence type="predicted"/>
<dbReference type="Proteomes" id="UP000805704">
    <property type="component" value="Chromosome 11"/>
</dbReference>
<name>A0ACB7FGT7_NIBAL</name>
<organism evidence="1 2">
    <name type="scientific">Nibea albiflora</name>
    <name type="common">Yellow drum</name>
    <name type="synonym">Corvina albiflora</name>
    <dbReference type="NCBI Taxonomy" id="240163"/>
    <lineage>
        <taxon>Eukaryota</taxon>
        <taxon>Metazoa</taxon>
        <taxon>Chordata</taxon>
        <taxon>Craniata</taxon>
        <taxon>Vertebrata</taxon>
        <taxon>Euteleostomi</taxon>
        <taxon>Actinopterygii</taxon>
        <taxon>Neopterygii</taxon>
        <taxon>Teleostei</taxon>
        <taxon>Neoteleostei</taxon>
        <taxon>Acanthomorphata</taxon>
        <taxon>Eupercaria</taxon>
        <taxon>Sciaenidae</taxon>
        <taxon>Nibea</taxon>
    </lineage>
</organism>
<keyword evidence="2" id="KW-1185">Reference proteome</keyword>
<evidence type="ECO:0000313" key="1">
    <source>
        <dbReference type="EMBL" id="KAG8013480.1"/>
    </source>
</evidence>